<keyword evidence="1" id="KW-1133">Transmembrane helix</keyword>
<feature type="transmembrane region" description="Helical" evidence="1">
    <location>
        <begin position="6"/>
        <end position="35"/>
    </location>
</feature>
<keyword evidence="3" id="KW-1185">Reference proteome</keyword>
<dbReference type="AlphaFoldDB" id="A0AA36B1I6"/>
<keyword evidence="1" id="KW-0812">Transmembrane</keyword>
<dbReference type="EMBL" id="OX597820">
    <property type="protein sequence ID" value="CAI9726241.1"/>
    <property type="molecule type" value="Genomic_DNA"/>
</dbReference>
<evidence type="ECO:0000313" key="3">
    <source>
        <dbReference type="Proteomes" id="UP001162480"/>
    </source>
</evidence>
<keyword evidence="1" id="KW-0472">Membrane</keyword>
<name>A0AA36B1I6_OCTVU</name>
<organism evidence="2 3">
    <name type="scientific">Octopus vulgaris</name>
    <name type="common">Common octopus</name>
    <dbReference type="NCBI Taxonomy" id="6645"/>
    <lineage>
        <taxon>Eukaryota</taxon>
        <taxon>Metazoa</taxon>
        <taxon>Spiralia</taxon>
        <taxon>Lophotrochozoa</taxon>
        <taxon>Mollusca</taxon>
        <taxon>Cephalopoda</taxon>
        <taxon>Coleoidea</taxon>
        <taxon>Octopodiformes</taxon>
        <taxon>Octopoda</taxon>
        <taxon>Incirrata</taxon>
        <taxon>Octopodidae</taxon>
        <taxon>Octopus</taxon>
    </lineage>
</organism>
<reference evidence="2" key="1">
    <citation type="submission" date="2023-08" db="EMBL/GenBank/DDBJ databases">
        <authorList>
            <person name="Alioto T."/>
            <person name="Alioto T."/>
            <person name="Gomez Garrido J."/>
        </authorList>
    </citation>
    <scope>NUCLEOTIDE SEQUENCE</scope>
</reference>
<protein>
    <recommendedName>
        <fullName evidence="4">Transmembrane protein</fullName>
    </recommendedName>
</protein>
<evidence type="ECO:0000256" key="1">
    <source>
        <dbReference type="SAM" id="Phobius"/>
    </source>
</evidence>
<evidence type="ECO:0000313" key="2">
    <source>
        <dbReference type="EMBL" id="CAI9726241.1"/>
    </source>
</evidence>
<accession>A0AA36B1I6</accession>
<gene>
    <name evidence="2" type="ORF">OCTVUL_1B030969</name>
</gene>
<evidence type="ECO:0008006" key="4">
    <source>
        <dbReference type="Google" id="ProtNLM"/>
    </source>
</evidence>
<sequence>MVGNGVAVVVVGFSIDIIACVVAFWALVAVICGFLGTVRREALFSSSFNVGKKAPSLIFLENTFTLWPGKTPDKYIHFREIQKRSSYIFSL</sequence>
<dbReference type="Proteomes" id="UP001162480">
    <property type="component" value="Chromosome 7"/>
</dbReference>
<proteinExistence type="predicted"/>